<proteinExistence type="predicted"/>
<feature type="region of interest" description="Disordered" evidence="1">
    <location>
        <begin position="33"/>
        <end position="65"/>
    </location>
</feature>
<comment type="caution">
    <text evidence="2">The sequence shown here is derived from an EMBL/GenBank/DDBJ whole genome shotgun (WGS) entry which is preliminary data.</text>
</comment>
<accession>A0AAD2PW85</accession>
<evidence type="ECO:0000313" key="2">
    <source>
        <dbReference type="EMBL" id="CAJ1959463.1"/>
    </source>
</evidence>
<name>A0AAD2PW85_9STRA</name>
<dbReference type="AlphaFoldDB" id="A0AAD2PW85"/>
<evidence type="ECO:0000256" key="1">
    <source>
        <dbReference type="SAM" id="MobiDB-lite"/>
    </source>
</evidence>
<sequence length="121" mass="13348">MLAVEGGVQVSDTEVLRRPTRIRCRVEDRAVRRRTKGFGTMGPKPNTQARESPIGDEDIGSPAPVRFGFWRQTEPEEATAGGEFLLITVLWFQAFNSIPIEIKAFRGPEPPQPEGEVGKAG</sequence>
<reference evidence="2" key="1">
    <citation type="submission" date="2023-08" db="EMBL/GenBank/DDBJ databases">
        <authorList>
            <person name="Audoor S."/>
            <person name="Bilcke G."/>
        </authorList>
    </citation>
    <scope>NUCLEOTIDE SEQUENCE</scope>
</reference>
<organism evidence="2 3">
    <name type="scientific">Cylindrotheca closterium</name>
    <dbReference type="NCBI Taxonomy" id="2856"/>
    <lineage>
        <taxon>Eukaryota</taxon>
        <taxon>Sar</taxon>
        <taxon>Stramenopiles</taxon>
        <taxon>Ochrophyta</taxon>
        <taxon>Bacillariophyta</taxon>
        <taxon>Bacillariophyceae</taxon>
        <taxon>Bacillariophycidae</taxon>
        <taxon>Bacillariales</taxon>
        <taxon>Bacillariaceae</taxon>
        <taxon>Cylindrotheca</taxon>
    </lineage>
</organism>
<dbReference type="Proteomes" id="UP001295423">
    <property type="component" value="Unassembled WGS sequence"/>
</dbReference>
<dbReference type="EMBL" id="CAKOGP040002001">
    <property type="protein sequence ID" value="CAJ1959463.1"/>
    <property type="molecule type" value="Genomic_DNA"/>
</dbReference>
<gene>
    <name evidence="2" type="ORF">CYCCA115_LOCUS17886</name>
</gene>
<keyword evidence="3" id="KW-1185">Reference proteome</keyword>
<protein>
    <submittedName>
        <fullName evidence="2">Uncharacterized protein</fullName>
    </submittedName>
</protein>
<evidence type="ECO:0000313" key="3">
    <source>
        <dbReference type="Proteomes" id="UP001295423"/>
    </source>
</evidence>